<accession>A0A0A8YFJ7</accession>
<feature type="compositionally biased region" description="Low complexity" evidence="1">
    <location>
        <begin position="38"/>
        <end position="59"/>
    </location>
</feature>
<protein>
    <submittedName>
        <fullName evidence="2">Uncharacterized protein</fullName>
    </submittedName>
</protein>
<feature type="region of interest" description="Disordered" evidence="1">
    <location>
        <begin position="18"/>
        <end position="73"/>
    </location>
</feature>
<organism evidence="2">
    <name type="scientific">Arundo donax</name>
    <name type="common">Giant reed</name>
    <name type="synonym">Donax arundinaceus</name>
    <dbReference type="NCBI Taxonomy" id="35708"/>
    <lineage>
        <taxon>Eukaryota</taxon>
        <taxon>Viridiplantae</taxon>
        <taxon>Streptophyta</taxon>
        <taxon>Embryophyta</taxon>
        <taxon>Tracheophyta</taxon>
        <taxon>Spermatophyta</taxon>
        <taxon>Magnoliopsida</taxon>
        <taxon>Liliopsida</taxon>
        <taxon>Poales</taxon>
        <taxon>Poaceae</taxon>
        <taxon>PACMAD clade</taxon>
        <taxon>Arundinoideae</taxon>
        <taxon>Arundineae</taxon>
        <taxon>Arundo</taxon>
    </lineage>
</organism>
<feature type="compositionally biased region" description="Low complexity" evidence="1">
    <location>
        <begin position="18"/>
        <end position="27"/>
    </location>
</feature>
<dbReference type="EMBL" id="GBRH01273417">
    <property type="protein sequence ID" value="JAD24478.1"/>
    <property type="molecule type" value="Transcribed_RNA"/>
</dbReference>
<evidence type="ECO:0000256" key="1">
    <source>
        <dbReference type="SAM" id="MobiDB-lite"/>
    </source>
</evidence>
<sequence length="97" mass="10138">MSSATLTESAAGAAEITSFSPFSSSSPKQRDSLHNRTSKSSKLLFSQASSSEVSSPMSSANDPLLCSSPDSSTTPTALLMSSDNALLCLSSNWRFKP</sequence>
<reference evidence="2" key="2">
    <citation type="journal article" date="2015" name="Data Brief">
        <title>Shoot transcriptome of the giant reed, Arundo donax.</title>
        <authorList>
            <person name="Barrero R.A."/>
            <person name="Guerrero F.D."/>
            <person name="Moolhuijzen P."/>
            <person name="Goolsby J.A."/>
            <person name="Tidwell J."/>
            <person name="Bellgard S.E."/>
            <person name="Bellgard M.I."/>
        </authorList>
    </citation>
    <scope>NUCLEOTIDE SEQUENCE</scope>
    <source>
        <tissue evidence="2">Shoot tissue taken approximately 20 cm above the soil surface</tissue>
    </source>
</reference>
<reference evidence="2" key="1">
    <citation type="submission" date="2014-09" db="EMBL/GenBank/DDBJ databases">
        <authorList>
            <person name="Magalhaes I.L.F."/>
            <person name="Oliveira U."/>
            <person name="Santos F.R."/>
            <person name="Vidigal T.H.D.A."/>
            <person name="Brescovit A.D."/>
            <person name="Santos A.J."/>
        </authorList>
    </citation>
    <scope>NUCLEOTIDE SEQUENCE</scope>
    <source>
        <tissue evidence="2">Shoot tissue taken approximately 20 cm above the soil surface</tissue>
    </source>
</reference>
<evidence type="ECO:0000313" key="2">
    <source>
        <dbReference type="EMBL" id="JAD24478.1"/>
    </source>
</evidence>
<name>A0A0A8YFJ7_ARUDO</name>
<proteinExistence type="predicted"/>
<dbReference type="AlphaFoldDB" id="A0A0A8YFJ7"/>